<keyword evidence="1" id="KW-0812">Transmembrane</keyword>
<dbReference type="PANTHER" id="PTHR47715:SF1">
    <property type="entry name" value="TRYPTOPHAN_TYROSINE PERMEASE"/>
    <property type="match status" value="1"/>
</dbReference>
<evidence type="ECO:0000313" key="2">
    <source>
        <dbReference type="EMBL" id="RXH81707.1"/>
    </source>
</evidence>
<sequence length="169" mass="19170">MLGLPAVTICSDPLLSDEEKLVSLSTVDTKAFLVTFSIYKIQYLLPSTPAILLFWLYVMSSVILVTELSFSAMKQDDLQERWCSFWCICCRRLCLLELDLVGRLRLRPRLNYLPVHSLHSCTRSRFVSPCGWIPYLLFSSNAIDGANHVLCLLMLFSITLLVCNPSAET</sequence>
<feature type="transmembrane region" description="Helical" evidence="1">
    <location>
        <begin position="51"/>
        <end position="72"/>
    </location>
</feature>
<keyword evidence="1" id="KW-0472">Membrane</keyword>
<evidence type="ECO:0000313" key="3">
    <source>
        <dbReference type="Proteomes" id="UP000290289"/>
    </source>
</evidence>
<proteinExistence type="predicted"/>
<accession>A0A498II57</accession>
<dbReference type="PANTHER" id="PTHR47715">
    <property type="entry name" value="TRYPTOPHAN/TYROSINE PERMEASE"/>
    <property type="match status" value="1"/>
</dbReference>
<dbReference type="AlphaFoldDB" id="A0A498II57"/>
<dbReference type="Proteomes" id="UP000290289">
    <property type="component" value="Chromosome 12"/>
</dbReference>
<keyword evidence="3" id="KW-1185">Reference proteome</keyword>
<gene>
    <name evidence="2" type="ORF">DVH24_035128</name>
</gene>
<reference evidence="2 3" key="1">
    <citation type="submission" date="2018-10" db="EMBL/GenBank/DDBJ databases">
        <title>A high-quality apple genome assembly.</title>
        <authorList>
            <person name="Hu J."/>
        </authorList>
    </citation>
    <scope>NUCLEOTIDE SEQUENCE [LARGE SCALE GENOMIC DNA]</scope>
    <source>
        <strain evidence="3">cv. HFTH1</strain>
        <tissue evidence="2">Young leaf</tissue>
    </source>
</reference>
<organism evidence="2 3">
    <name type="scientific">Malus domestica</name>
    <name type="common">Apple</name>
    <name type="synonym">Pyrus malus</name>
    <dbReference type="NCBI Taxonomy" id="3750"/>
    <lineage>
        <taxon>Eukaryota</taxon>
        <taxon>Viridiplantae</taxon>
        <taxon>Streptophyta</taxon>
        <taxon>Embryophyta</taxon>
        <taxon>Tracheophyta</taxon>
        <taxon>Spermatophyta</taxon>
        <taxon>Magnoliopsida</taxon>
        <taxon>eudicotyledons</taxon>
        <taxon>Gunneridae</taxon>
        <taxon>Pentapetalae</taxon>
        <taxon>rosids</taxon>
        <taxon>fabids</taxon>
        <taxon>Rosales</taxon>
        <taxon>Rosaceae</taxon>
        <taxon>Amygdaloideae</taxon>
        <taxon>Maleae</taxon>
        <taxon>Malus</taxon>
    </lineage>
</organism>
<name>A0A498II57_MALDO</name>
<protein>
    <submittedName>
        <fullName evidence="2">Uncharacterized protein</fullName>
    </submittedName>
</protein>
<evidence type="ECO:0000256" key="1">
    <source>
        <dbReference type="SAM" id="Phobius"/>
    </source>
</evidence>
<dbReference type="EMBL" id="RDQH01000338">
    <property type="protein sequence ID" value="RXH81707.1"/>
    <property type="molecule type" value="Genomic_DNA"/>
</dbReference>
<keyword evidence="1" id="KW-1133">Transmembrane helix</keyword>
<comment type="caution">
    <text evidence="2">The sequence shown here is derived from an EMBL/GenBank/DDBJ whole genome shotgun (WGS) entry which is preliminary data.</text>
</comment>